<dbReference type="Gene3D" id="3.20.20.150">
    <property type="entry name" value="Divalent-metal-dependent TIM barrel enzymes"/>
    <property type="match status" value="1"/>
</dbReference>
<comment type="caution">
    <text evidence="2">The sequence shown here is derived from an EMBL/GenBank/DDBJ whole genome shotgun (WGS) entry which is preliminary data.</text>
</comment>
<dbReference type="Pfam" id="PF01261">
    <property type="entry name" value="AP_endonuc_2"/>
    <property type="match status" value="1"/>
</dbReference>
<dbReference type="PANTHER" id="PTHR12110">
    <property type="entry name" value="HYDROXYPYRUVATE ISOMERASE"/>
    <property type="match status" value="1"/>
</dbReference>
<dbReference type="PANTHER" id="PTHR12110:SF21">
    <property type="entry name" value="XYLOSE ISOMERASE-LIKE TIM BARREL DOMAIN-CONTAINING PROTEIN"/>
    <property type="match status" value="1"/>
</dbReference>
<dbReference type="InterPro" id="IPR050312">
    <property type="entry name" value="IolE/XylAMocC-like"/>
</dbReference>
<evidence type="ECO:0000313" key="2">
    <source>
        <dbReference type="EMBL" id="HGN36273.1"/>
    </source>
</evidence>
<dbReference type="InterPro" id="IPR013022">
    <property type="entry name" value="Xyl_isomerase-like_TIM-brl"/>
</dbReference>
<sequence>MKFTFTTLAYPHLKLKEVLERAKIFGLDAIELRVAEDGIHIKPHYPIDKTYLRIIEESGVKIASIAGYARFSSISDEERKRNEDLLRILILMAEELGAKAVRVYAGRFPDDVENSIRRISESLNRLAEYSYKHNVYIAIETHDELTKLEVLLKLLGKLHPEIKILYDVANMIMVGERHEKVFPHIAERIVHVHVKDFVIVEGKRVFVRPGRGVVPICKVLNDLKSIGYRGYVSVEWEKMWHPELEDPDTVIPLYIDFMKRCLNNI</sequence>
<protein>
    <submittedName>
        <fullName evidence="2">Sugar phosphate isomerase/epimerase</fullName>
    </submittedName>
</protein>
<dbReference type="SUPFAM" id="SSF51658">
    <property type="entry name" value="Xylose isomerase-like"/>
    <property type="match status" value="1"/>
</dbReference>
<dbReference type="EMBL" id="DTAI01000058">
    <property type="protein sequence ID" value="HGN36273.1"/>
    <property type="molecule type" value="Genomic_DNA"/>
</dbReference>
<name>A0A7J3I6J7_9CREN</name>
<reference evidence="2" key="1">
    <citation type="journal article" date="2020" name="mSystems">
        <title>Genome- and Community-Level Interaction Insights into Carbon Utilization and Element Cycling Functions of Hydrothermarchaeota in Hydrothermal Sediment.</title>
        <authorList>
            <person name="Zhou Z."/>
            <person name="Liu Y."/>
            <person name="Xu W."/>
            <person name="Pan J."/>
            <person name="Luo Z.H."/>
            <person name="Li M."/>
        </authorList>
    </citation>
    <scope>NUCLEOTIDE SEQUENCE [LARGE SCALE GENOMIC DNA]</scope>
    <source>
        <strain evidence="2">SpSt-618</strain>
    </source>
</reference>
<evidence type="ECO:0000259" key="1">
    <source>
        <dbReference type="Pfam" id="PF01261"/>
    </source>
</evidence>
<accession>A0A7J3I6J7</accession>
<dbReference type="InterPro" id="IPR036237">
    <property type="entry name" value="Xyl_isomerase-like_sf"/>
</dbReference>
<proteinExistence type="predicted"/>
<dbReference type="GO" id="GO:0016853">
    <property type="term" value="F:isomerase activity"/>
    <property type="evidence" value="ECO:0007669"/>
    <property type="project" value="UniProtKB-KW"/>
</dbReference>
<feature type="domain" description="Xylose isomerase-like TIM barrel" evidence="1">
    <location>
        <begin position="20"/>
        <end position="259"/>
    </location>
</feature>
<organism evidence="2">
    <name type="scientific">Ignisphaera aggregans</name>
    <dbReference type="NCBI Taxonomy" id="334771"/>
    <lineage>
        <taxon>Archaea</taxon>
        <taxon>Thermoproteota</taxon>
        <taxon>Thermoprotei</taxon>
        <taxon>Desulfurococcales</taxon>
        <taxon>Desulfurococcaceae</taxon>
        <taxon>Ignisphaera</taxon>
    </lineage>
</organism>
<dbReference type="AlphaFoldDB" id="A0A7J3I6J7"/>
<keyword evidence="2" id="KW-0413">Isomerase</keyword>
<gene>
    <name evidence="2" type="ORF">ENT87_01795</name>
</gene>